<dbReference type="AlphaFoldDB" id="A0AAV8TKI0"/>
<dbReference type="EMBL" id="JAIWQS010000004">
    <property type="protein sequence ID" value="KAJ8766805.1"/>
    <property type="molecule type" value="Genomic_DNA"/>
</dbReference>
<feature type="region of interest" description="Disordered" evidence="2">
    <location>
        <begin position="40"/>
        <end position="75"/>
    </location>
</feature>
<evidence type="ECO:0000256" key="1">
    <source>
        <dbReference type="SAM" id="Coils"/>
    </source>
</evidence>
<keyword evidence="4" id="KW-1185">Reference proteome</keyword>
<feature type="coiled-coil region" evidence="1">
    <location>
        <begin position="198"/>
        <end position="225"/>
    </location>
</feature>
<reference evidence="3 4" key="1">
    <citation type="submission" date="2021-09" db="EMBL/GenBank/DDBJ databases">
        <title>Genomic insights and catalytic innovation underlie evolution of tropane alkaloids biosynthesis.</title>
        <authorList>
            <person name="Wang Y.-J."/>
            <person name="Tian T."/>
            <person name="Huang J.-P."/>
            <person name="Huang S.-X."/>
        </authorList>
    </citation>
    <scope>NUCLEOTIDE SEQUENCE [LARGE SCALE GENOMIC DNA]</scope>
    <source>
        <strain evidence="3">KIB-2018</strain>
        <tissue evidence="3">Leaf</tissue>
    </source>
</reference>
<name>A0AAV8TKI0_9ROSI</name>
<sequence>MIKSTLSISEEEGGGPSYQGARQIRFCSAHSGIPQGGLGRFFPHRPPSSHGEDAHELLRRGSGLSEEGVRRRPCSPGDLPINVGAIADCTSGRGGGGGRVLLLRGRGWLPGSKQKRQGESAVVSLRRWELSSSWAGRVDRGPRGALLLAERVTPSETAVREEESLCGVWRLWTRSPDLHDRDEGFERGEEGPGGRWELWRLGGEVEEERRRREREEKENEEWRKAVRRGGRSTKCRQEAPFRVVDKDRREHLAWMCGALSREQRSKRSAMEKRFLSRRVWSYFVR</sequence>
<proteinExistence type="predicted"/>
<evidence type="ECO:0000313" key="4">
    <source>
        <dbReference type="Proteomes" id="UP001159364"/>
    </source>
</evidence>
<evidence type="ECO:0000313" key="3">
    <source>
        <dbReference type="EMBL" id="KAJ8766805.1"/>
    </source>
</evidence>
<dbReference type="Proteomes" id="UP001159364">
    <property type="component" value="Linkage Group LG04"/>
</dbReference>
<feature type="compositionally biased region" description="Basic and acidic residues" evidence="2">
    <location>
        <begin position="50"/>
        <end position="59"/>
    </location>
</feature>
<comment type="caution">
    <text evidence="3">The sequence shown here is derived from an EMBL/GenBank/DDBJ whole genome shotgun (WGS) entry which is preliminary data.</text>
</comment>
<gene>
    <name evidence="3" type="ORF">K2173_008359</name>
</gene>
<evidence type="ECO:0000256" key="2">
    <source>
        <dbReference type="SAM" id="MobiDB-lite"/>
    </source>
</evidence>
<keyword evidence="1" id="KW-0175">Coiled coil</keyword>
<organism evidence="3 4">
    <name type="scientific">Erythroxylum novogranatense</name>
    <dbReference type="NCBI Taxonomy" id="1862640"/>
    <lineage>
        <taxon>Eukaryota</taxon>
        <taxon>Viridiplantae</taxon>
        <taxon>Streptophyta</taxon>
        <taxon>Embryophyta</taxon>
        <taxon>Tracheophyta</taxon>
        <taxon>Spermatophyta</taxon>
        <taxon>Magnoliopsida</taxon>
        <taxon>eudicotyledons</taxon>
        <taxon>Gunneridae</taxon>
        <taxon>Pentapetalae</taxon>
        <taxon>rosids</taxon>
        <taxon>fabids</taxon>
        <taxon>Malpighiales</taxon>
        <taxon>Erythroxylaceae</taxon>
        <taxon>Erythroxylum</taxon>
    </lineage>
</organism>
<protein>
    <submittedName>
        <fullName evidence="3">Uncharacterized protein</fullName>
    </submittedName>
</protein>
<accession>A0AAV8TKI0</accession>